<evidence type="ECO:0000313" key="9">
    <source>
        <dbReference type="Proteomes" id="UP000319449"/>
    </source>
</evidence>
<feature type="transmembrane region" description="Helical" evidence="6">
    <location>
        <begin position="7"/>
        <end position="31"/>
    </location>
</feature>
<accession>A0A562VMC1</accession>
<evidence type="ECO:0000313" key="8">
    <source>
        <dbReference type="EMBL" id="TWJ19040.1"/>
    </source>
</evidence>
<reference evidence="8 9" key="1">
    <citation type="submission" date="2019-07" db="EMBL/GenBank/DDBJ databases">
        <title>Genomic Encyclopedia of Archaeal and Bacterial Type Strains, Phase II (KMG-II): from individual species to whole genera.</title>
        <authorList>
            <person name="Goeker M."/>
        </authorList>
    </citation>
    <scope>NUCLEOTIDE SEQUENCE [LARGE SCALE GENOMIC DNA]</scope>
    <source>
        <strain evidence="8 9">ATCC BAA-1139</strain>
    </source>
</reference>
<dbReference type="RefSeq" id="WP_145022771.1">
    <property type="nucleotide sequence ID" value="NZ_VLLN01000012.1"/>
</dbReference>
<dbReference type="Pfam" id="PF13396">
    <property type="entry name" value="PLDc_N"/>
    <property type="match status" value="1"/>
</dbReference>
<evidence type="ECO:0000256" key="3">
    <source>
        <dbReference type="ARBA" id="ARBA00022692"/>
    </source>
</evidence>
<sequence>MMEAGILVMFAVVGGGILALACLAAWIWALIDILKNDFTGPNKLVWFLLVIFLPLVGVICYYFIGTKQKLPSNSHY</sequence>
<keyword evidence="2" id="KW-1003">Cell membrane</keyword>
<keyword evidence="3 6" id="KW-0812">Transmembrane</keyword>
<evidence type="ECO:0000256" key="6">
    <source>
        <dbReference type="SAM" id="Phobius"/>
    </source>
</evidence>
<name>A0A562VMC1_9BACT</name>
<evidence type="ECO:0000259" key="7">
    <source>
        <dbReference type="Pfam" id="PF13396"/>
    </source>
</evidence>
<gene>
    <name evidence="8" type="ORF">JN12_02260</name>
</gene>
<dbReference type="Proteomes" id="UP000319449">
    <property type="component" value="Unassembled WGS sequence"/>
</dbReference>
<dbReference type="AlphaFoldDB" id="A0A562VMC1"/>
<comment type="caution">
    <text evidence="8">The sequence shown here is derived from an EMBL/GenBank/DDBJ whole genome shotgun (WGS) entry which is preliminary data.</text>
</comment>
<organism evidence="8 9">
    <name type="scientific">Geobacter argillaceus</name>
    <dbReference type="NCBI Taxonomy" id="345631"/>
    <lineage>
        <taxon>Bacteria</taxon>
        <taxon>Pseudomonadati</taxon>
        <taxon>Thermodesulfobacteriota</taxon>
        <taxon>Desulfuromonadia</taxon>
        <taxon>Geobacterales</taxon>
        <taxon>Geobacteraceae</taxon>
        <taxon>Geobacter</taxon>
    </lineage>
</organism>
<dbReference type="GO" id="GO:0005886">
    <property type="term" value="C:plasma membrane"/>
    <property type="evidence" value="ECO:0007669"/>
    <property type="project" value="UniProtKB-SubCell"/>
</dbReference>
<feature type="transmembrane region" description="Helical" evidence="6">
    <location>
        <begin position="43"/>
        <end position="64"/>
    </location>
</feature>
<dbReference type="EMBL" id="VLLN01000012">
    <property type="protein sequence ID" value="TWJ19040.1"/>
    <property type="molecule type" value="Genomic_DNA"/>
</dbReference>
<dbReference type="InterPro" id="IPR027379">
    <property type="entry name" value="CLS_N"/>
</dbReference>
<comment type="subcellular location">
    <subcellularLocation>
        <location evidence="1">Cell membrane</location>
        <topology evidence="1">Multi-pass membrane protein</topology>
    </subcellularLocation>
</comment>
<keyword evidence="5 6" id="KW-0472">Membrane</keyword>
<evidence type="ECO:0000256" key="1">
    <source>
        <dbReference type="ARBA" id="ARBA00004651"/>
    </source>
</evidence>
<dbReference type="OrthoDB" id="5348497at2"/>
<protein>
    <submittedName>
        <fullName evidence="8">Phospholipase D-like protein</fullName>
    </submittedName>
</protein>
<keyword evidence="9" id="KW-1185">Reference proteome</keyword>
<evidence type="ECO:0000256" key="4">
    <source>
        <dbReference type="ARBA" id="ARBA00022989"/>
    </source>
</evidence>
<evidence type="ECO:0000256" key="2">
    <source>
        <dbReference type="ARBA" id="ARBA00022475"/>
    </source>
</evidence>
<proteinExistence type="predicted"/>
<keyword evidence="4 6" id="KW-1133">Transmembrane helix</keyword>
<feature type="domain" description="Cardiolipin synthase N-terminal" evidence="7">
    <location>
        <begin position="24"/>
        <end position="65"/>
    </location>
</feature>
<evidence type="ECO:0000256" key="5">
    <source>
        <dbReference type="ARBA" id="ARBA00023136"/>
    </source>
</evidence>